<dbReference type="InterPro" id="IPR003593">
    <property type="entry name" value="AAA+_ATPase"/>
</dbReference>
<keyword evidence="4 8" id="KW-0067">ATP-binding</keyword>
<accession>A0A5C8DWM9</accession>
<proteinExistence type="predicted"/>
<keyword evidence="1" id="KW-0813">Transport</keyword>
<name>A0A5C8DWM9_9SPIR</name>
<dbReference type="PROSITE" id="PS00211">
    <property type="entry name" value="ABC_TRANSPORTER_1"/>
    <property type="match status" value="1"/>
</dbReference>
<keyword evidence="5" id="KW-1278">Translocase</keyword>
<organism evidence="8 9">
    <name type="scientific">Brachyspira aalborgi</name>
    <dbReference type="NCBI Taxonomy" id="29522"/>
    <lineage>
        <taxon>Bacteria</taxon>
        <taxon>Pseudomonadati</taxon>
        <taxon>Spirochaetota</taxon>
        <taxon>Spirochaetia</taxon>
        <taxon>Brachyspirales</taxon>
        <taxon>Brachyspiraceae</taxon>
        <taxon>Brachyspira</taxon>
    </lineage>
</organism>
<dbReference type="SUPFAM" id="SSF52540">
    <property type="entry name" value="P-loop containing nucleoside triphosphate hydrolases"/>
    <property type="match status" value="1"/>
</dbReference>
<evidence type="ECO:0000259" key="7">
    <source>
        <dbReference type="PROSITE" id="PS50893"/>
    </source>
</evidence>
<dbReference type="FunFam" id="3.40.50.300:FF:000042">
    <property type="entry name" value="Maltose/maltodextrin ABC transporter, ATP-binding protein"/>
    <property type="match status" value="1"/>
</dbReference>
<evidence type="ECO:0000256" key="4">
    <source>
        <dbReference type="ARBA" id="ARBA00022840"/>
    </source>
</evidence>
<dbReference type="InterPro" id="IPR003439">
    <property type="entry name" value="ABC_transporter-like_ATP-bd"/>
</dbReference>
<dbReference type="PANTHER" id="PTHR43875:SF15">
    <property type="entry name" value="TREHALOSE IMPORT ATP-BINDING PROTEIN SUGC"/>
    <property type="match status" value="1"/>
</dbReference>
<dbReference type="RefSeq" id="WP_147737447.1">
    <property type="nucleotide sequence ID" value="NZ_SAXX01000024.1"/>
</dbReference>
<dbReference type="InterPro" id="IPR027417">
    <property type="entry name" value="P-loop_NTPase"/>
</dbReference>
<dbReference type="Pfam" id="PF00005">
    <property type="entry name" value="ABC_tran"/>
    <property type="match status" value="1"/>
</dbReference>
<sequence length="357" mass="40583">MSLKLINITKNFNKVVAVNKLNIEVNQGESFSFLGPSGCGKTTTLRMIAGFEDIDDGEIIVDDKLFSSSYKKFYLPPEKRDFGMVFQAFAVWPHLKVWDNVAFPLAIKHIDKIEIEKRVNNALKHTNLTYAKDLYPSTLSGGEQQRIALARAVATNPKVMLLDEPLSNLDPKLREQMRFEIKDLQKQFGFTVIYVTHDQAEAMALSDRILVMNFGVLQQLDTPLNVYNNPINRFVFSFIGLSNFIPVIFKNGKIFIKNHEIAGNIEVNIPENYDRIDTLACRPGEIDFVSSDGIKGIIHRSTYLGDMVDYSIKVAGSEESGEDIFIRVQKPSRKYILKDGENCQLLIKRTLWYGKDD</sequence>
<dbReference type="GO" id="GO:0016887">
    <property type="term" value="F:ATP hydrolysis activity"/>
    <property type="evidence" value="ECO:0007669"/>
    <property type="project" value="InterPro"/>
</dbReference>
<evidence type="ECO:0000313" key="8">
    <source>
        <dbReference type="EMBL" id="TXJ30127.1"/>
    </source>
</evidence>
<evidence type="ECO:0000256" key="6">
    <source>
        <dbReference type="ARBA" id="ARBA00023136"/>
    </source>
</evidence>
<keyword evidence="3" id="KW-0547">Nucleotide-binding</keyword>
<dbReference type="GO" id="GO:0005524">
    <property type="term" value="F:ATP binding"/>
    <property type="evidence" value="ECO:0007669"/>
    <property type="project" value="UniProtKB-KW"/>
</dbReference>
<evidence type="ECO:0000256" key="1">
    <source>
        <dbReference type="ARBA" id="ARBA00022448"/>
    </source>
</evidence>
<keyword evidence="6" id="KW-0472">Membrane</keyword>
<dbReference type="SMART" id="SM00382">
    <property type="entry name" value="AAA"/>
    <property type="match status" value="1"/>
</dbReference>
<dbReference type="Proteomes" id="UP000324707">
    <property type="component" value="Unassembled WGS sequence"/>
</dbReference>
<dbReference type="Gene3D" id="3.40.50.300">
    <property type="entry name" value="P-loop containing nucleotide triphosphate hydrolases"/>
    <property type="match status" value="1"/>
</dbReference>
<evidence type="ECO:0000256" key="2">
    <source>
        <dbReference type="ARBA" id="ARBA00022475"/>
    </source>
</evidence>
<feature type="domain" description="ABC transporter" evidence="7">
    <location>
        <begin position="3"/>
        <end position="239"/>
    </location>
</feature>
<evidence type="ECO:0000313" key="9">
    <source>
        <dbReference type="Proteomes" id="UP000324707"/>
    </source>
</evidence>
<reference evidence="8 9" key="1">
    <citation type="journal article" date="1992" name="Lakartidningen">
        <title>[Penicillin V and not amoxicillin is the first choice preparation in acute otitis].</title>
        <authorList>
            <person name="Kamme C."/>
            <person name="Lundgren K."/>
            <person name="Prellner K."/>
        </authorList>
    </citation>
    <scope>NUCLEOTIDE SEQUENCE [LARGE SCALE GENOMIC DNA]</scope>
    <source>
        <strain evidence="8 9">PC5538III-lc</strain>
    </source>
</reference>
<dbReference type="InterPro" id="IPR047641">
    <property type="entry name" value="ABC_transpr_MalK/UgpC-like"/>
</dbReference>
<dbReference type="PROSITE" id="PS50893">
    <property type="entry name" value="ABC_TRANSPORTER_2"/>
    <property type="match status" value="1"/>
</dbReference>
<dbReference type="AlphaFoldDB" id="A0A5C8DWM9"/>
<keyword evidence="2" id="KW-1003">Cell membrane</keyword>
<evidence type="ECO:0000256" key="3">
    <source>
        <dbReference type="ARBA" id="ARBA00022741"/>
    </source>
</evidence>
<protein>
    <submittedName>
        <fullName evidence="8">ABC transporter ATP-binding protein</fullName>
    </submittedName>
</protein>
<evidence type="ECO:0000256" key="5">
    <source>
        <dbReference type="ARBA" id="ARBA00022967"/>
    </source>
</evidence>
<dbReference type="GO" id="GO:0055052">
    <property type="term" value="C:ATP-binding cassette (ABC) transporter complex, substrate-binding subunit-containing"/>
    <property type="evidence" value="ECO:0007669"/>
    <property type="project" value="TreeGrafter"/>
</dbReference>
<dbReference type="InterPro" id="IPR017871">
    <property type="entry name" value="ABC_transporter-like_CS"/>
</dbReference>
<gene>
    <name evidence="8" type="ORF">EPJ69_11200</name>
</gene>
<dbReference type="GO" id="GO:0140359">
    <property type="term" value="F:ABC-type transporter activity"/>
    <property type="evidence" value="ECO:0007669"/>
    <property type="project" value="UniProtKB-ARBA"/>
</dbReference>
<dbReference type="EMBL" id="SAXX01000024">
    <property type="protein sequence ID" value="TXJ30127.1"/>
    <property type="molecule type" value="Genomic_DNA"/>
</dbReference>
<dbReference type="PANTHER" id="PTHR43875">
    <property type="entry name" value="MALTODEXTRIN IMPORT ATP-BINDING PROTEIN MSMX"/>
    <property type="match status" value="1"/>
</dbReference>
<comment type="caution">
    <text evidence="8">The sequence shown here is derived from an EMBL/GenBank/DDBJ whole genome shotgun (WGS) entry which is preliminary data.</text>
</comment>